<keyword evidence="2 5" id="KW-0689">Ribosomal protein</keyword>
<gene>
    <name evidence="5" type="ORF">D7Z54_29610</name>
</gene>
<keyword evidence="6" id="KW-1185">Reference proteome</keyword>
<proteinExistence type="inferred from homology"/>
<evidence type="ECO:0000313" key="6">
    <source>
        <dbReference type="Proteomes" id="UP000275076"/>
    </source>
</evidence>
<accession>A0A428MUD0</accession>
<comment type="similarity">
    <text evidence="1">Belongs to the bacterial ribosomal protein bL33 family.</text>
</comment>
<evidence type="ECO:0000256" key="1">
    <source>
        <dbReference type="ARBA" id="ARBA00007596"/>
    </source>
</evidence>
<dbReference type="Proteomes" id="UP000275076">
    <property type="component" value="Unassembled WGS sequence"/>
</dbReference>
<organism evidence="5 6">
    <name type="scientific">Salibacterium salarium</name>
    <dbReference type="NCBI Taxonomy" id="284579"/>
    <lineage>
        <taxon>Bacteria</taxon>
        <taxon>Bacillati</taxon>
        <taxon>Bacillota</taxon>
        <taxon>Bacilli</taxon>
        <taxon>Bacillales</taxon>
        <taxon>Bacillaceae</taxon>
    </lineage>
</organism>
<dbReference type="GO" id="GO:0005737">
    <property type="term" value="C:cytoplasm"/>
    <property type="evidence" value="ECO:0007669"/>
    <property type="project" value="UniProtKB-ARBA"/>
</dbReference>
<evidence type="ECO:0000313" key="5">
    <source>
        <dbReference type="EMBL" id="RSL29739.1"/>
    </source>
</evidence>
<dbReference type="AlphaFoldDB" id="A0A428MUD0"/>
<dbReference type="RefSeq" id="WP_125561940.1">
    <property type="nucleotide sequence ID" value="NZ_JBHUMG010000015.1"/>
</dbReference>
<sequence>MRIANETIYNDNKKLRTDRIEMMKFCKHCNA</sequence>
<comment type="caution">
    <text evidence="5">The sequence shown here is derived from an EMBL/GenBank/DDBJ whole genome shotgun (WGS) entry which is preliminary data.</text>
</comment>
<dbReference type="InterPro" id="IPR001705">
    <property type="entry name" value="Ribosomal_bL33"/>
</dbReference>
<dbReference type="GO" id="GO:1990904">
    <property type="term" value="C:ribonucleoprotein complex"/>
    <property type="evidence" value="ECO:0007669"/>
    <property type="project" value="UniProtKB-KW"/>
</dbReference>
<dbReference type="Pfam" id="PF00471">
    <property type="entry name" value="Ribosomal_L33"/>
    <property type="match status" value="1"/>
</dbReference>
<reference evidence="5 6" key="1">
    <citation type="submission" date="2018-10" db="EMBL/GenBank/DDBJ databases">
        <title>Draft genome sequence of Bacillus salarius IM0101, isolated from a hypersaline soil in Inner Mongolia, China.</title>
        <authorList>
            <person name="Yamprayoonswat W."/>
            <person name="Boonvisut S."/>
            <person name="Jumpathong W."/>
            <person name="Sittihan S."/>
            <person name="Ruangsuj P."/>
            <person name="Wanthongcharoen S."/>
            <person name="Thongpramul N."/>
            <person name="Pimmason S."/>
            <person name="Yu B."/>
            <person name="Yasawong M."/>
        </authorList>
    </citation>
    <scope>NUCLEOTIDE SEQUENCE [LARGE SCALE GENOMIC DNA]</scope>
    <source>
        <strain evidence="5 6">IM0101</strain>
    </source>
</reference>
<dbReference type="GO" id="GO:0005840">
    <property type="term" value="C:ribosome"/>
    <property type="evidence" value="ECO:0007669"/>
    <property type="project" value="UniProtKB-KW"/>
</dbReference>
<keyword evidence="3" id="KW-0687">Ribonucleoprotein</keyword>
<name>A0A428MUD0_9BACI</name>
<evidence type="ECO:0000256" key="4">
    <source>
        <dbReference type="ARBA" id="ARBA00035176"/>
    </source>
</evidence>
<evidence type="ECO:0000256" key="2">
    <source>
        <dbReference type="ARBA" id="ARBA00022980"/>
    </source>
</evidence>
<dbReference type="Gene3D" id="2.20.28.120">
    <property type="entry name" value="Ribosomal protein L33"/>
    <property type="match status" value="1"/>
</dbReference>
<dbReference type="InterPro" id="IPR038584">
    <property type="entry name" value="Ribosomal_bL33_sf"/>
</dbReference>
<evidence type="ECO:0000256" key="3">
    <source>
        <dbReference type="ARBA" id="ARBA00023274"/>
    </source>
</evidence>
<dbReference type="EMBL" id="RBVX01000053">
    <property type="protein sequence ID" value="RSL29739.1"/>
    <property type="molecule type" value="Genomic_DNA"/>
</dbReference>
<dbReference type="GO" id="GO:0003735">
    <property type="term" value="F:structural constituent of ribosome"/>
    <property type="evidence" value="ECO:0007669"/>
    <property type="project" value="InterPro"/>
</dbReference>
<protein>
    <recommendedName>
        <fullName evidence="4">Large ribosomal subunit protein bL33</fullName>
    </recommendedName>
</protein>
<dbReference type="GO" id="GO:0006412">
    <property type="term" value="P:translation"/>
    <property type="evidence" value="ECO:0007669"/>
    <property type="project" value="InterPro"/>
</dbReference>